<dbReference type="AlphaFoldDB" id="A0AAV4PTI9"/>
<dbReference type="EMBL" id="BPLR01005050">
    <property type="protein sequence ID" value="GIX99471.1"/>
    <property type="molecule type" value="Genomic_DNA"/>
</dbReference>
<name>A0AAV4PTI9_CAEEX</name>
<organism evidence="1 2">
    <name type="scientific">Caerostris extrusa</name>
    <name type="common">Bark spider</name>
    <name type="synonym">Caerostris bankana</name>
    <dbReference type="NCBI Taxonomy" id="172846"/>
    <lineage>
        <taxon>Eukaryota</taxon>
        <taxon>Metazoa</taxon>
        <taxon>Ecdysozoa</taxon>
        <taxon>Arthropoda</taxon>
        <taxon>Chelicerata</taxon>
        <taxon>Arachnida</taxon>
        <taxon>Araneae</taxon>
        <taxon>Araneomorphae</taxon>
        <taxon>Entelegynae</taxon>
        <taxon>Araneoidea</taxon>
        <taxon>Araneidae</taxon>
        <taxon>Caerostris</taxon>
    </lineage>
</organism>
<accession>A0AAV4PTI9</accession>
<dbReference type="Proteomes" id="UP001054945">
    <property type="component" value="Unassembled WGS sequence"/>
</dbReference>
<protein>
    <submittedName>
        <fullName evidence="1">Uncharacterized protein</fullName>
    </submittedName>
</protein>
<keyword evidence="2" id="KW-1185">Reference proteome</keyword>
<proteinExistence type="predicted"/>
<sequence>MTLSNKLPYRTQTWDIFISYRTRAITPCPRVNFRWETQCPKVNNVYHRSVYVTNRNVLNSTAAETAYSDMYTYENPLTIMSTSRIRKIIWEELFPIF</sequence>
<comment type="caution">
    <text evidence="1">The sequence shown here is derived from an EMBL/GenBank/DDBJ whole genome shotgun (WGS) entry which is preliminary data.</text>
</comment>
<reference evidence="1 2" key="1">
    <citation type="submission" date="2021-06" db="EMBL/GenBank/DDBJ databases">
        <title>Caerostris extrusa draft genome.</title>
        <authorList>
            <person name="Kono N."/>
            <person name="Arakawa K."/>
        </authorList>
    </citation>
    <scope>NUCLEOTIDE SEQUENCE [LARGE SCALE GENOMIC DNA]</scope>
</reference>
<gene>
    <name evidence="1" type="ORF">CEXT_181681</name>
</gene>
<evidence type="ECO:0000313" key="2">
    <source>
        <dbReference type="Proteomes" id="UP001054945"/>
    </source>
</evidence>
<evidence type="ECO:0000313" key="1">
    <source>
        <dbReference type="EMBL" id="GIX99471.1"/>
    </source>
</evidence>